<evidence type="ECO:0000313" key="2">
    <source>
        <dbReference type="Proteomes" id="UP001220324"/>
    </source>
</evidence>
<dbReference type="AlphaFoldDB" id="A0AAD6CHV5"/>
<dbReference type="SUPFAM" id="SSF48264">
    <property type="entry name" value="Cytochrome P450"/>
    <property type="match status" value="1"/>
</dbReference>
<sequence>MNRGIGAVVRAYLEQGQSIAEMAFWLLKATEEEDPSAPPGNHALNEDGRLMIIARSLQKETYGGFESPWSSQFTNEKLQGLLHLEAVINETLRLKSSVPSGHPRVTPPEKLQLDEVWILGETIGVLPHATRAISPPARISYLSGGSTSELGNYILCFTETCIDMLNDAPGRYGCVGQQLALIQLRGAIS</sequence>
<proteinExistence type="predicted"/>
<reference evidence="1 2" key="1">
    <citation type="journal article" date="2023" name="IMA Fungus">
        <title>Comparative genomic study of the Penicillium genus elucidates a diverse pangenome and 15 lateral gene transfer events.</title>
        <authorList>
            <person name="Petersen C."/>
            <person name="Sorensen T."/>
            <person name="Nielsen M.R."/>
            <person name="Sondergaard T.E."/>
            <person name="Sorensen J.L."/>
            <person name="Fitzpatrick D.A."/>
            <person name="Frisvad J.C."/>
            <person name="Nielsen K.L."/>
        </authorList>
    </citation>
    <scope>NUCLEOTIDE SEQUENCE [LARGE SCALE GENOMIC DNA]</scope>
    <source>
        <strain evidence="1 2">IBT 35679</strain>
    </source>
</reference>
<dbReference type="InterPro" id="IPR036396">
    <property type="entry name" value="Cyt_P450_sf"/>
</dbReference>
<evidence type="ECO:0000313" key="1">
    <source>
        <dbReference type="EMBL" id="KAJ5523813.1"/>
    </source>
</evidence>
<dbReference type="GO" id="GO:0004497">
    <property type="term" value="F:monooxygenase activity"/>
    <property type="evidence" value="ECO:0007669"/>
    <property type="project" value="InterPro"/>
</dbReference>
<dbReference type="Proteomes" id="UP001220324">
    <property type="component" value="Unassembled WGS sequence"/>
</dbReference>
<dbReference type="Gene3D" id="1.10.630.10">
    <property type="entry name" value="Cytochrome P450"/>
    <property type="match status" value="1"/>
</dbReference>
<dbReference type="GO" id="GO:0020037">
    <property type="term" value="F:heme binding"/>
    <property type="evidence" value="ECO:0007669"/>
    <property type="project" value="InterPro"/>
</dbReference>
<protein>
    <submittedName>
        <fullName evidence="1">Uncharacterized protein</fullName>
    </submittedName>
</protein>
<comment type="caution">
    <text evidence="1">The sequence shown here is derived from an EMBL/GenBank/DDBJ whole genome shotgun (WGS) entry which is preliminary data.</text>
</comment>
<name>A0AAD6CHV5_9EURO</name>
<organism evidence="1 2">
    <name type="scientific">Penicillium frequentans</name>
    <dbReference type="NCBI Taxonomy" id="3151616"/>
    <lineage>
        <taxon>Eukaryota</taxon>
        <taxon>Fungi</taxon>
        <taxon>Dikarya</taxon>
        <taxon>Ascomycota</taxon>
        <taxon>Pezizomycotina</taxon>
        <taxon>Eurotiomycetes</taxon>
        <taxon>Eurotiomycetidae</taxon>
        <taxon>Eurotiales</taxon>
        <taxon>Aspergillaceae</taxon>
        <taxon>Penicillium</taxon>
    </lineage>
</organism>
<dbReference type="GO" id="GO:0016705">
    <property type="term" value="F:oxidoreductase activity, acting on paired donors, with incorporation or reduction of molecular oxygen"/>
    <property type="evidence" value="ECO:0007669"/>
    <property type="project" value="InterPro"/>
</dbReference>
<keyword evidence="2" id="KW-1185">Reference proteome</keyword>
<gene>
    <name evidence="1" type="ORF">N7494_010463</name>
</gene>
<accession>A0AAD6CHV5</accession>
<dbReference type="EMBL" id="JAQIZZ010000008">
    <property type="protein sequence ID" value="KAJ5523813.1"/>
    <property type="molecule type" value="Genomic_DNA"/>
</dbReference>
<dbReference type="GO" id="GO:0005506">
    <property type="term" value="F:iron ion binding"/>
    <property type="evidence" value="ECO:0007669"/>
    <property type="project" value="InterPro"/>
</dbReference>